<protein>
    <submittedName>
        <fullName evidence="1">Uncharacterized protein</fullName>
    </submittedName>
</protein>
<sequence length="224" mass="25708">MNRIFFLIHFLFTIVSTWSQPNLVNEEGGTFQTGNLDVPFLRVSEISGNKIVGSIYISEEWEQGTIIDLSNKKRIKILARFNVYHGEIEILKDKEISALYPTKGIKVQLNGKNLVPLHLGKRNKPIFAEILAQGKYNLYKVFDIKINKAPSDAKLLNIESVDKVEIVHQFYFNREEGQVAELPTNKRTMKSELPSSIMEILKKEKLSARKEEDLIKLFSILNSQ</sequence>
<accession>A0A5B2TYV7</accession>
<reference evidence="1 2" key="1">
    <citation type="submission" date="2019-09" db="EMBL/GenBank/DDBJ databases">
        <authorList>
            <person name="Khan S.A."/>
            <person name="Jeon C.O."/>
            <person name="Chun B.H."/>
            <person name="Jeong S.E."/>
        </authorList>
    </citation>
    <scope>NUCLEOTIDE SEQUENCE [LARGE SCALE GENOMIC DNA]</scope>
    <source>
        <strain evidence="1 2">KCTC 42508</strain>
    </source>
</reference>
<gene>
    <name evidence="1" type="ORF">F0361_07830</name>
</gene>
<dbReference type="RefSeq" id="WP_154917924.1">
    <property type="nucleotide sequence ID" value="NZ_VUOE01000001.1"/>
</dbReference>
<dbReference type="EMBL" id="VUOE01000001">
    <property type="protein sequence ID" value="KAA2219499.1"/>
    <property type="molecule type" value="Genomic_DNA"/>
</dbReference>
<organism evidence="1 2">
    <name type="scientific">Maribacter flavus</name>
    <dbReference type="NCBI Taxonomy" id="1658664"/>
    <lineage>
        <taxon>Bacteria</taxon>
        <taxon>Pseudomonadati</taxon>
        <taxon>Bacteroidota</taxon>
        <taxon>Flavobacteriia</taxon>
        <taxon>Flavobacteriales</taxon>
        <taxon>Flavobacteriaceae</taxon>
        <taxon>Maribacter</taxon>
    </lineage>
</organism>
<evidence type="ECO:0000313" key="2">
    <source>
        <dbReference type="Proteomes" id="UP000323188"/>
    </source>
</evidence>
<dbReference type="AlphaFoldDB" id="A0A5B2TYV7"/>
<evidence type="ECO:0000313" key="1">
    <source>
        <dbReference type="EMBL" id="KAA2219499.1"/>
    </source>
</evidence>
<comment type="caution">
    <text evidence="1">The sequence shown here is derived from an EMBL/GenBank/DDBJ whole genome shotgun (WGS) entry which is preliminary data.</text>
</comment>
<dbReference type="Proteomes" id="UP000323188">
    <property type="component" value="Unassembled WGS sequence"/>
</dbReference>
<name>A0A5B2TYV7_9FLAO</name>
<proteinExistence type="predicted"/>